<dbReference type="Proteomes" id="UP000005239">
    <property type="component" value="Unassembled WGS sequence"/>
</dbReference>
<keyword evidence="3" id="KW-1185">Reference proteome</keyword>
<feature type="compositionally biased region" description="Basic and acidic residues" evidence="1">
    <location>
        <begin position="152"/>
        <end position="161"/>
    </location>
</feature>
<evidence type="ECO:0000313" key="2">
    <source>
        <dbReference type="EnsemblMetazoa" id="PPA07328.1"/>
    </source>
</evidence>
<reference evidence="3" key="1">
    <citation type="journal article" date="2008" name="Nat. Genet.">
        <title>The Pristionchus pacificus genome provides a unique perspective on nematode lifestyle and parasitism.</title>
        <authorList>
            <person name="Dieterich C."/>
            <person name="Clifton S.W."/>
            <person name="Schuster L.N."/>
            <person name="Chinwalla A."/>
            <person name="Delehaunty K."/>
            <person name="Dinkelacker I."/>
            <person name="Fulton L."/>
            <person name="Fulton R."/>
            <person name="Godfrey J."/>
            <person name="Minx P."/>
            <person name="Mitreva M."/>
            <person name="Roeseler W."/>
            <person name="Tian H."/>
            <person name="Witte H."/>
            <person name="Yang S.P."/>
            <person name="Wilson R.K."/>
            <person name="Sommer R.J."/>
        </authorList>
    </citation>
    <scope>NUCLEOTIDE SEQUENCE [LARGE SCALE GENOMIC DNA]</scope>
    <source>
        <strain evidence="3">PS312</strain>
    </source>
</reference>
<accession>A0A2A6C8N6</accession>
<proteinExistence type="predicted"/>
<sequence>MTFQKNATTLIHDPPRVRNKFVLALFVCTQNGRINDRQLFMHTRDKRETRDCLENTLTFRRGELLDGRRVLGGKDEHLRKTISRPTHRPTVLALSATVIFEVVGVRGVEHAQYDRHTTVLSYCFDFFVRKEGSHLTVRRAGVGVSASAPPDPEPRVDEADTWRAGGGGRTPDSRSRPAGDMEEAPESRERAKLKSVHDTRNYRNKPVHDTLPGDLPYTHSGRYTSSGSQSASSAATICFMLSRSVRMPKSREAIHVPMMKPRFPLLKNIDPTTPLSLVFSHSPNGSGLLLLVLLEAAAAAAAWLIEGPAAAEEEEEPVAAAAATAACIANTANNIPG</sequence>
<name>A0A2A6C8N6_PRIPA</name>
<dbReference type="AlphaFoldDB" id="A0A2A6C8N6"/>
<feature type="region of interest" description="Disordered" evidence="1">
    <location>
        <begin position="143"/>
        <end position="197"/>
    </location>
</feature>
<reference evidence="2" key="2">
    <citation type="submission" date="2022-06" db="UniProtKB">
        <authorList>
            <consortium name="EnsemblMetazoa"/>
        </authorList>
    </citation>
    <scope>IDENTIFICATION</scope>
    <source>
        <strain evidence="2">PS312</strain>
    </source>
</reference>
<accession>A0A8R1Y7P2</accession>
<dbReference type="EnsemblMetazoa" id="PPA07328.1">
    <property type="protein sequence ID" value="PPA07328.1"/>
    <property type="gene ID" value="WBGene00096882"/>
</dbReference>
<organism evidence="2 3">
    <name type="scientific">Pristionchus pacificus</name>
    <name type="common">Parasitic nematode worm</name>
    <dbReference type="NCBI Taxonomy" id="54126"/>
    <lineage>
        <taxon>Eukaryota</taxon>
        <taxon>Metazoa</taxon>
        <taxon>Ecdysozoa</taxon>
        <taxon>Nematoda</taxon>
        <taxon>Chromadorea</taxon>
        <taxon>Rhabditida</taxon>
        <taxon>Rhabditina</taxon>
        <taxon>Diplogasteromorpha</taxon>
        <taxon>Diplogasteroidea</taxon>
        <taxon>Neodiplogasteridae</taxon>
        <taxon>Pristionchus</taxon>
    </lineage>
</organism>
<feature type="compositionally biased region" description="Basic and acidic residues" evidence="1">
    <location>
        <begin position="171"/>
        <end position="197"/>
    </location>
</feature>
<evidence type="ECO:0000256" key="1">
    <source>
        <dbReference type="SAM" id="MobiDB-lite"/>
    </source>
</evidence>
<protein>
    <submittedName>
        <fullName evidence="2">Uncharacterized protein</fullName>
    </submittedName>
</protein>
<gene>
    <name evidence="2" type="primary">WBGene00096882</name>
</gene>
<evidence type="ECO:0000313" key="3">
    <source>
        <dbReference type="Proteomes" id="UP000005239"/>
    </source>
</evidence>